<protein>
    <submittedName>
        <fullName evidence="2">Disulfide bond formation protein DsbA</fullName>
    </submittedName>
</protein>
<dbReference type="Proteomes" id="UP000078428">
    <property type="component" value="Unassembled WGS sequence"/>
</dbReference>
<sequence>MKIEYVFDTVCPWCYVGKRRFERALAMRPDVRALIRWRPFLLNPDLPPEGIDRQLYLDRKFGGATRVQRVHAAVAAAGAAEGIEFRFDLITRTPNTLNSHRLIRHAATAGLESTVVEALYRAYFTQGRDIGDLGVLAAIGAEAGLAAAETADFLSADKDAAVVMTDNARAHRLGVNGVPCLIIDGVYALAGAQEPEILLRLIDIVRETEAEAVFSPR</sequence>
<dbReference type="STRING" id="1285242.A6A04_09155"/>
<organism evidence="2 3">
    <name type="scientific">Paramagnetospirillum marisnigri</name>
    <dbReference type="NCBI Taxonomy" id="1285242"/>
    <lineage>
        <taxon>Bacteria</taxon>
        <taxon>Pseudomonadati</taxon>
        <taxon>Pseudomonadota</taxon>
        <taxon>Alphaproteobacteria</taxon>
        <taxon>Rhodospirillales</taxon>
        <taxon>Magnetospirillaceae</taxon>
        <taxon>Paramagnetospirillum</taxon>
    </lineage>
</organism>
<name>A0A178M813_9PROT</name>
<proteinExistence type="predicted"/>
<gene>
    <name evidence="2" type="ORF">A6A04_09155</name>
</gene>
<dbReference type="PANTHER" id="PTHR13887:SF41">
    <property type="entry name" value="THIOREDOXIN SUPERFAMILY PROTEIN"/>
    <property type="match status" value="1"/>
</dbReference>
<comment type="caution">
    <text evidence="2">The sequence shown here is derived from an EMBL/GenBank/DDBJ whole genome shotgun (WGS) entry which is preliminary data.</text>
</comment>
<dbReference type="AlphaFoldDB" id="A0A178M813"/>
<evidence type="ECO:0000313" key="3">
    <source>
        <dbReference type="Proteomes" id="UP000078428"/>
    </source>
</evidence>
<dbReference type="EMBL" id="LWQT01000120">
    <property type="protein sequence ID" value="OAN44034.1"/>
    <property type="molecule type" value="Genomic_DNA"/>
</dbReference>
<evidence type="ECO:0000259" key="1">
    <source>
        <dbReference type="Pfam" id="PF01323"/>
    </source>
</evidence>
<dbReference type="InterPro" id="IPR036249">
    <property type="entry name" value="Thioredoxin-like_sf"/>
</dbReference>
<dbReference type="RefSeq" id="WP_068495827.1">
    <property type="nucleotide sequence ID" value="NZ_LWQT01000120.1"/>
</dbReference>
<dbReference type="GO" id="GO:0016491">
    <property type="term" value="F:oxidoreductase activity"/>
    <property type="evidence" value="ECO:0007669"/>
    <property type="project" value="InterPro"/>
</dbReference>
<reference evidence="2 3" key="1">
    <citation type="submission" date="2016-04" db="EMBL/GenBank/DDBJ databases">
        <title>Draft genome sequence of freshwater magnetotactic bacteria Magnetospirillum marisnigri SP-1 and Magnetospirillum moscoviense BB-1.</title>
        <authorList>
            <person name="Koziaeva V."/>
            <person name="Dziuba M.V."/>
            <person name="Ivanov T.M."/>
            <person name="Kuznetsov B."/>
            <person name="Grouzdev D.S."/>
        </authorList>
    </citation>
    <scope>NUCLEOTIDE SEQUENCE [LARGE SCALE GENOMIC DNA]</scope>
    <source>
        <strain evidence="2 3">SP-1</strain>
    </source>
</reference>
<dbReference type="Pfam" id="PF01323">
    <property type="entry name" value="DSBA"/>
    <property type="match status" value="1"/>
</dbReference>
<dbReference type="CDD" id="cd03024">
    <property type="entry name" value="DsbA_FrnE"/>
    <property type="match status" value="1"/>
</dbReference>
<dbReference type="Gene3D" id="3.40.30.10">
    <property type="entry name" value="Glutaredoxin"/>
    <property type="match status" value="1"/>
</dbReference>
<feature type="domain" description="DSBA-like thioredoxin" evidence="1">
    <location>
        <begin position="3"/>
        <end position="201"/>
    </location>
</feature>
<dbReference type="SUPFAM" id="SSF52833">
    <property type="entry name" value="Thioredoxin-like"/>
    <property type="match status" value="1"/>
</dbReference>
<keyword evidence="3" id="KW-1185">Reference proteome</keyword>
<accession>A0A178M813</accession>
<evidence type="ECO:0000313" key="2">
    <source>
        <dbReference type="EMBL" id="OAN44034.1"/>
    </source>
</evidence>
<dbReference type="InterPro" id="IPR001853">
    <property type="entry name" value="DSBA-like_thioredoxin_dom"/>
</dbReference>
<dbReference type="OrthoDB" id="9799122at2"/>
<dbReference type="PANTHER" id="PTHR13887">
    <property type="entry name" value="GLUTATHIONE S-TRANSFERASE KAPPA"/>
    <property type="match status" value="1"/>
</dbReference>